<name>A0A1M5DHJ4_9BACE</name>
<accession>A0A1M5DHJ4</accession>
<reference evidence="1 2" key="1">
    <citation type="submission" date="2016-11" db="EMBL/GenBank/DDBJ databases">
        <authorList>
            <person name="Jaros S."/>
            <person name="Januszkiewicz K."/>
            <person name="Wedrychowicz H."/>
        </authorList>
    </citation>
    <scope>NUCLEOTIDE SEQUENCE [LARGE SCALE GENOMIC DNA]</scope>
    <source>
        <strain evidence="1 2">DSM 26883</strain>
    </source>
</reference>
<dbReference type="EMBL" id="FQVD01000029">
    <property type="protein sequence ID" value="SHF66509.1"/>
    <property type="molecule type" value="Genomic_DNA"/>
</dbReference>
<dbReference type="SUPFAM" id="SSF158745">
    <property type="entry name" value="LanC-like"/>
    <property type="match status" value="1"/>
</dbReference>
<dbReference type="Proteomes" id="UP000184436">
    <property type="component" value="Unassembled WGS sequence"/>
</dbReference>
<evidence type="ECO:0000313" key="2">
    <source>
        <dbReference type="Proteomes" id="UP000184436"/>
    </source>
</evidence>
<dbReference type="RefSeq" id="WP_025075485.1">
    <property type="nucleotide sequence ID" value="NZ_FQVD01000029.1"/>
</dbReference>
<protein>
    <recommendedName>
        <fullName evidence="3">Lanthionine synthetase C-like protein</fullName>
    </recommendedName>
</protein>
<proteinExistence type="predicted"/>
<evidence type="ECO:0000313" key="1">
    <source>
        <dbReference type="EMBL" id="SHF66509.1"/>
    </source>
</evidence>
<evidence type="ECO:0008006" key="3">
    <source>
        <dbReference type="Google" id="ProtNLM"/>
    </source>
</evidence>
<dbReference type="OrthoDB" id="1041841at2"/>
<keyword evidence="2" id="KW-1185">Reference proteome</keyword>
<dbReference type="AlphaFoldDB" id="A0A1M5DHJ4"/>
<dbReference type="Gene3D" id="1.50.10.20">
    <property type="match status" value="1"/>
</dbReference>
<dbReference type="STRING" id="871325.SAMN05444349_1297"/>
<organism evidence="1 2">
    <name type="scientific">Bacteroides faecichinchillae</name>
    <dbReference type="NCBI Taxonomy" id="871325"/>
    <lineage>
        <taxon>Bacteria</taxon>
        <taxon>Pseudomonadati</taxon>
        <taxon>Bacteroidota</taxon>
        <taxon>Bacteroidia</taxon>
        <taxon>Bacteroidales</taxon>
        <taxon>Bacteroidaceae</taxon>
        <taxon>Bacteroides</taxon>
    </lineage>
</organism>
<sequence>MNKILLQTANTIVANLANTEQVGLFDGKIGVCLFLYRYARYSGNGIYENIASNLLDEIFGQLKPDLSPSAIDGVAGIGLGLTNLIKEGFLEVDPRESVFHYVDEALFRDVRSPLMKEINFPVPLFSSGMYLLSRMSWRMDDIDNVWIAGMIENSRLIIASGINNKRKLKLSLLNSMLYVLCGFYERLEVNKVGIRTLLNDILNLCVQSIDGQNYQDIDIILLKQTIKKLPEELKVTGGPVLEKIDCLDCFVDMNTLDVWYDNAWWGILYNVPILEELSFDDIKMYIDKKIQGSFYDISMINSKLSSAGLWLMSK</sequence>
<gene>
    <name evidence="1" type="ORF">SAMN05444349_1297</name>
</gene>